<reference evidence="3" key="4">
    <citation type="submission" date="2025-05" db="UniProtKB">
        <authorList>
            <consortium name="EnsemblFungi"/>
        </authorList>
    </citation>
    <scope>IDENTIFICATION</scope>
    <source>
        <strain evidence="3">isolate 1-1 / race 1 (BBBD)</strain>
    </source>
</reference>
<sequence length="112" mass="12635">MPLTGYSDPLRPLLRSPRQQPTRLGTVNYLPRNPHCCPRPVQHTKSTAPPPRRCLIVITVISTRQVARPLARLHLPYKSNQANRNHSRTFGLTPNTAYRLIRSSPFAPSTSC</sequence>
<keyword evidence="4" id="KW-1185">Reference proteome</keyword>
<organism evidence="2">
    <name type="scientific">Puccinia triticina (isolate 1-1 / race 1 (BBBD))</name>
    <name type="common">Brown leaf rust fungus</name>
    <dbReference type="NCBI Taxonomy" id="630390"/>
    <lineage>
        <taxon>Eukaryota</taxon>
        <taxon>Fungi</taxon>
        <taxon>Dikarya</taxon>
        <taxon>Basidiomycota</taxon>
        <taxon>Pucciniomycotina</taxon>
        <taxon>Pucciniomycetes</taxon>
        <taxon>Pucciniales</taxon>
        <taxon>Pucciniaceae</taxon>
        <taxon>Puccinia</taxon>
    </lineage>
</organism>
<evidence type="ECO:0000313" key="3">
    <source>
        <dbReference type="EnsemblFungi" id="PTTG_28537-t43_1-p1"/>
    </source>
</evidence>
<accession>A0A180GAS8</accession>
<gene>
    <name evidence="2" type="ORF">PTTG_28537</name>
</gene>
<name>A0A180GAS8_PUCT1</name>
<evidence type="ECO:0000313" key="2">
    <source>
        <dbReference type="EMBL" id="OAV89827.1"/>
    </source>
</evidence>
<dbReference type="EMBL" id="ADAS02000117">
    <property type="protein sequence ID" value="OAV89827.1"/>
    <property type="molecule type" value="Genomic_DNA"/>
</dbReference>
<dbReference type="VEuPathDB" id="FungiDB:PTTG_28537"/>
<reference evidence="2" key="1">
    <citation type="submission" date="2009-11" db="EMBL/GenBank/DDBJ databases">
        <authorList>
            <consortium name="The Broad Institute Genome Sequencing Platform"/>
            <person name="Ward D."/>
            <person name="Feldgarden M."/>
            <person name="Earl A."/>
            <person name="Young S.K."/>
            <person name="Zeng Q."/>
            <person name="Koehrsen M."/>
            <person name="Alvarado L."/>
            <person name="Berlin A."/>
            <person name="Bochicchio J."/>
            <person name="Borenstein D."/>
            <person name="Chapman S.B."/>
            <person name="Chen Z."/>
            <person name="Engels R."/>
            <person name="Freedman E."/>
            <person name="Gellesch M."/>
            <person name="Goldberg J."/>
            <person name="Griggs A."/>
            <person name="Gujja S."/>
            <person name="Heilman E."/>
            <person name="Heiman D."/>
            <person name="Hepburn T."/>
            <person name="Howarth C."/>
            <person name="Jen D."/>
            <person name="Larson L."/>
            <person name="Lewis B."/>
            <person name="Mehta T."/>
            <person name="Park D."/>
            <person name="Pearson M."/>
            <person name="Roberts A."/>
            <person name="Saif S."/>
            <person name="Shea T."/>
            <person name="Shenoy N."/>
            <person name="Sisk P."/>
            <person name="Stolte C."/>
            <person name="Sykes S."/>
            <person name="Thomson T."/>
            <person name="Walk T."/>
            <person name="White J."/>
            <person name="Yandava C."/>
            <person name="Izard J."/>
            <person name="Baranova O.V."/>
            <person name="Blanton J.M."/>
            <person name="Tanner A.C."/>
            <person name="Dewhirst F.E."/>
            <person name="Haas B."/>
            <person name="Nusbaum C."/>
            <person name="Birren B."/>
        </authorList>
    </citation>
    <scope>NUCLEOTIDE SEQUENCE [LARGE SCALE GENOMIC DNA]</scope>
    <source>
        <strain evidence="2">1-1 BBBD Race 1</strain>
    </source>
</reference>
<dbReference type="AlphaFoldDB" id="A0A180GAS8"/>
<proteinExistence type="predicted"/>
<feature type="region of interest" description="Disordered" evidence="1">
    <location>
        <begin position="1"/>
        <end position="32"/>
    </location>
</feature>
<dbReference type="Proteomes" id="UP000005240">
    <property type="component" value="Unassembled WGS sequence"/>
</dbReference>
<reference evidence="3 4" key="3">
    <citation type="journal article" date="2017" name="G3 (Bethesda)">
        <title>Comparative analysis highlights variable genome content of wheat rusts and divergence of the mating loci.</title>
        <authorList>
            <person name="Cuomo C.A."/>
            <person name="Bakkeren G."/>
            <person name="Khalil H.B."/>
            <person name="Panwar V."/>
            <person name="Joly D."/>
            <person name="Linning R."/>
            <person name="Sakthikumar S."/>
            <person name="Song X."/>
            <person name="Adiconis X."/>
            <person name="Fan L."/>
            <person name="Goldberg J.M."/>
            <person name="Levin J.Z."/>
            <person name="Young S."/>
            <person name="Zeng Q."/>
            <person name="Anikster Y."/>
            <person name="Bruce M."/>
            <person name="Wang M."/>
            <person name="Yin C."/>
            <person name="McCallum B."/>
            <person name="Szabo L.J."/>
            <person name="Hulbert S."/>
            <person name="Chen X."/>
            <person name="Fellers J.P."/>
        </authorList>
    </citation>
    <scope>NUCLEOTIDE SEQUENCE</scope>
    <source>
        <strain evidence="4">Isolate 1-1 / race 1 (BBBD)</strain>
        <strain evidence="3">isolate 1-1 / race 1 (BBBD)</strain>
    </source>
</reference>
<reference evidence="2" key="2">
    <citation type="submission" date="2016-05" db="EMBL/GenBank/DDBJ databases">
        <title>Comparative analysis highlights variable genome content of wheat rusts and divergence of the mating loci.</title>
        <authorList>
            <person name="Cuomo C.A."/>
            <person name="Bakkeren G."/>
            <person name="Szabo L."/>
            <person name="Khalil H."/>
            <person name="Joly D."/>
            <person name="Goldberg J."/>
            <person name="Young S."/>
            <person name="Zeng Q."/>
            <person name="Fellers J."/>
        </authorList>
    </citation>
    <scope>NUCLEOTIDE SEQUENCE [LARGE SCALE GENOMIC DNA]</scope>
    <source>
        <strain evidence="2">1-1 BBBD Race 1</strain>
    </source>
</reference>
<dbReference type="EnsemblFungi" id="PTTG_28537-t43_1">
    <property type="protein sequence ID" value="PTTG_28537-t43_1-p1"/>
    <property type="gene ID" value="PTTG_28537"/>
</dbReference>
<protein>
    <submittedName>
        <fullName evidence="2 3">Uncharacterized protein</fullName>
    </submittedName>
</protein>
<evidence type="ECO:0000313" key="4">
    <source>
        <dbReference type="Proteomes" id="UP000005240"/>
    </source>
</evidence>
<evidence type="ECO:0000256" key="1">
    <source>
        <dbReference type="SAM" id="MobiDB-lite"/>
    </source>
</evidence>